<dbReference type="PATRIC" id="fig|210.2440.peg.927"/>
<proteinExistence type="predicted"/>
<dbReference type="Proteomes" id="UP000078049">
    <property type="component" value="Chromosome"/>
</dbReference>
<accession>A0A1A9HBY7</accession>
<gene>
    <name evidence="1" type="ORF">AA973_04505</name>
</gene>
<dbReference type="EMBL" id="CP011485">
    <property type="protein sequence ID" value="ANH47085.1"/>
    <property type="molecule type" value="Genomic_DNA"/>
</dbReference>
<reference evidence="1 2" key="1">
    <citation type="submission" date="2014-04" db="EMBL/GenBank/DDBJ databases">
        <title>Detecting global and local adaptation in a worldwide sample of Helicobacter pylori genomes.</title>
        <authorList>
            <person name="Montano V."/>
            <person name="Didelot X."/>
            <person name="Foll M."/>
            <person name="Linz B."/>
            <person name="Reinhardt R."/>
            <person name="Suerbaum S."/>
            <person name="Moodley Y."/>
            <person name="Jensen J.D."/>
        </authorList>
    </citation>
    <scope>NUCLEOTIDE SEQUENCE [LARGE SCALE GENOMIC DNA]</scope>
    <source>
        <strain evidence="2">ausabrJ05</strain>
    </source>
</reference>
<protein>
    <submittedName>
        <fullName evidence="1">Uncharacterized protein</fullName>
    </submittedName>
</protein>
<name>A0A1A9HBY7_HELPX</name>
<sequence>MYKRLYKCGCLLANREFRLSLWQDYGFDVAADMIADDYSGSVDAIFSKYLMSDAESIQRNKELKAGIKKLYPKIGYIKVNGVYLGGKEPSFLIYALQEGAVLLTTIRELGYEYE</sequence>
<evidence type="ECO:0000313" key="1">
    <source>
        <dbReference type="EMBL" id="ANH47085.1"/>
    </source>
</evidence>
<organism evidence="1 2">
    <name type="scientific">Helicobacter pylori</name>
    <name type="common">Campylobacter pylori</name>
    <dbReference type="NCBI Taxonomy" id="210"/>
    <lineage>
        <taxon>Bacteria</taxon>
        <taxon>Pseudomonadati</taxon>
        <taxon>Campylobacterota</taxon>
        <taxon>Epsilonproteobacteria</taxon>
        <taxon>Campylobacterales</taxon>
        <taxon>Helicobacteraceae</taxon>
        <taxon>Helicobacter</taxon>
    </lineage>
</organism>
<dbReference type="AlphaFoldDB" id="A0A1A9HBY7"/>
<evidence type="ECO:0000313" key="2">
    <source>
        <dbReference type="Proteomes" id="UP000078049"/>
    </source>
</evidence>